<comment type="caution">
    <text evidence="2">The sequence shown here is derived from an EMBL/GenBank/DDBJ whole genome shotgun (WGS) entry which is preliminary data.</text>
</comment>
<gene>
    <name evidence="2" type="ORF">BLA29_010466</name>
</gene>
<evidence type="ECO:0000313" key="3">
    <source>
        <dbReference type="Proteomes" id="UP000194236"/>
    </source>
</evidence>
<evidence type="ECO:0000313" key="2">
    <source>
        <dbReference type="EMBL" id="OTF69904.1"/>
    </source>
</evidence>
<dbReference type="Gene3D" id="2.130.10.30">
    <property type="entry name" value="Regulator of chromosome condensation 1/beta-lactamase-inhibitor protein II"/>
    <property type="match status" value="1"/>
</dbReference>
<feature type="repeat" description="RCC1" evidence="1">
    <location>
        <begin position="32"/>
        <end position="87"/>
    </location>
</feature>
<dbReference type="OrthoDB" id="70707at2759"/>
<accession>A0A1Y3AQ01</accession>
<dbReference type="PROSITE" id="PS50012">
    <property type="entry name" value="RCC1_3"/>
    <property type="match status" value="1"/>
</dbReference>
<proteinExistence type="predicted"/>
<dbReference type="AlphaFoldDB" id="A0A1Y3AQ01"/>
<keyword evidence="3" id="KW-1185">Reference proteome</keyword>
<dbReference type="Pfam" id="PF00415">
    <property type="entry name" value="RCC1"/>
    <property type="match status" value="1"/>
</dbReference>
<dbReference type="InterPro" id="IPR000408">
    <property type="entry name" value="Reg_chr_condens"/>
</dbReference>
<dbReference type="InterPro" id="IPR009091">
    <property type="entry name" value="RCC1/BLIP-II"/>
</dbReference>
<evidence type="ECO:0000256" key="1">
    <source>
        <dbReference type="PROSITE-ProRule" id="PRU00235"/>
    </source>
</evidence>
<feature type="non-terminal residue" evidence="2">
    <location>
        <position position="125"/>
    </location>
</feature>
<dbReference type="PANTHER" id="PTHR45982:SF1">
    <property type="entry name" value="REGULATOR OF CHROMOSOME CONDENSATION"/>
    <property type="match status" value="1"/>
</dbReference>
<protein>
    <submittedName>
        <fullName evidence="2">Uncharacterized protein</fullName>
    </submittedName>
</protein>
<sequence>MLSYDTFVNTGLKNVKTIACGLSHCLALTHNNELYSWGDKTKGQLGQSIKDSIQREPFIVPFSDNLIRSKIKSIAAGAWHSLVLLDNGEILVSDLKSLQKPLHGFYKPSVFGDILLMMDRFIIVG</sequence>
<dbReference type="InterPro" id="IPR051553">
    <property type="entry name" value="Ran_GTPase-activating"/>
</dbReference>
<name>A0A1Y3AQ01_EURMA</name>
<dbReference type="PROSITE" id="PS00626">
    <property type="entry name" value="RCC1_2"/>
    <property type="match status" value="1"/>
</dbReference>
<reference evidence="2 3" key="1">
    <citation type="submission" date="2017-03" db="EMBL/GenBank/DDBJ databases">
        <title>Genome Survey of Euroglyphus maynei.</title>
        <authorList>
            <person name="Arlian L.G."/>
            <person name="Morgan M.S."/>
            <person name="Rider S.D."/>
        </authorList>
    </citation>
    <scope>NUCLEOTIDE SEQUENCE [LARGE SCALE GENOMIC DNA]</scope>
    <source>
        <strain evidence="2">Arlian Lab</strain>
        <tissue evidence="2">Whole body</tissue>
    </source>
</reference>
<dbReference type="Proteomes" id="UP000194236">
    <property type="component" value="Unassembled WGS sequence"/>
</dbReference>
<organism evidence="2 3">
    <name type="scientific">Euroglyphus maynei</name>
    <name type="common">Mayne's house dust mite</name>
    <dbReference type="NCBI Taxonomy" id="6958"/>
    <lineage>
        <taxon>Eukaryota</taxon>
        <taxon>Metazoa</taxon>
        <taxon>Ecdysozoa</taxon>
        <taxon>Arthropoda</taxon>
        <taxon>Chelicerata</taxon>
        <taxon>Arachnida</taxon>
        <taxon>Acari</taxon>
        <taxon>Acariformes</taxon>
        <taxon>Sarcoptiformes</taxon>
        <taxon>Astigmata</taxon>
        <taxon>Psoroptidia</taxon>
        <taxon>Analgoidea</taxon>
        <taxon>Pyroglyphidae</taxon>
        <taxon>Pyroglyphinae</taxon>
        <taxon>Euroglyphus</taxon>
    </lineage>
</organism>
<dbReference type="PANTHER" id="PTHR45982">
    <property type="entry name" value="REGULATOR OF CHROMOSOME CONDENSATION"/>
    <property type="match status" value="1"/>
</dbReference>
<dbReference type="SUPFAM" id="SSF50985">
    <property type="entry name" value="RCC1/BLIP-II"/>
    <property type="match status" value="1"/>
</dbReference>
<dbReference type="EMBL" id="MUJZ01068240">
    <property type="protein sequence ID" value="OTF69904.1"/>
    <property type="molecule type" value="Genomic_DNA"/>
</dbReference>